<dbReference type="FunFam" id="3.10.10.10:FF:000002">
    <property type="entry name" value="Retrovirus-related Pol polyprotein from transposon 17.6-like protein"/>
    <property type="match status" value="1"/>
</dbReference>
<evidence type="ECO:0000313" key="1">
    <source>
        <dbReference type="EMBL" id="JAB67537.1"/>
    </source>
</evidence>
<organism evidence="1">
    <name type="scientific">Anoplophora glabripennis</name>
    <name type="common">Asian longhorn beetle</name>
    <name type="synonym">Anoplophora nobilis</name>
    <dbReference type="NCBI Taxonomy" id="217634"/>
    <lineage>
        <taxon>Eukaryota</taxon>
        <taxon>Metazoa</taxon>
        <taxon>Ecdysozoa</taxon>
        <taxon>Arthropoda</taxon>
        <taxon>Hexapoda</taxon>
        <taxon>Insecta</taxon>
        <taxon>Pterygota</taxon>
        <taxon>Neoptera</taxon>
        <taxon>Endopterygota</taxon>
        <taxon>Coleoptera</taxon>
        <taxon>Polyphaga</taxon>
        <taxon>Cucujiformia</taxon>
        <taxon>Chrysomeloidea</taxon>
        <taxon>Cerambycidae</taxon>
        <taxon>Lamiinae</taxon>
        <taxon>Lamiini</taxon>
        <taxon>Anoplophora</taxon>
    </lineage>
</organism>
<dbReference type="PANTHER" id="PTHR24559">
    <property type="entry name" value="TRANSPOSON TY3-I GAG-POL POLYPROTEIN"/>
    <property type="match status" value="1"/>
</dbReference>
<dbReference type="InterPro" id="IPR043502">
    <property type="entry name" value="DNA/RNA_pol_sf"/>
</dbReference>
<gene>
    <name evidence="1" type="primary">YI31B</name>
</gene>
<reference evidence="1" key="1">
    <citation type="submission" date="2013-07" db="EMBL/GenBank/DDBJ databases">
        <title>Midgut Transcriptome Profiling of Anoplphora glabripennis, a Lignocellulose Degrading, Wood-Boring Cerambycid.</title>
        <authorList>
            <person name="Scully E.D."/>
            <person name="Hoover K."/>
            <person name="Carlson J.E."/>
            <person name="Tien M."/>
            <person name="Geib S.M."/>
        </authorList>
    </citation>
    <scope>NUCLEOTIDE SEQUENCE</scope>
</reference>
<dbReference type="SUPFAM" id="SSF56672">
    <property type="entry name" value="DNA/RNA polymerases"/>
    <property type="match status" value="1"/>
</dbReference>
<protein>
    <submittedName>
        <fullName evidence="1">Transposon Gag-Pol polyprotein</fullName>
    </submittedName>
</protein>
<proteinExistence type="predicted"/>
<dbReference type="InterPro" id="IPR053134">
    <property type="entry name" value="RNA-dir_DNA_polymerase"/>
</dbReference>
<dbReference type="Gene3D" id="3.10.10.10">
    <property type="entry name" value="HIV Type 1 Reverse Transcriptase, subunit A, domain 1"/>
    <property type="match status" value="1"/>
</dbReference>
<accession>V5H011</accession>
<dbReference type="EMBL" id="GALX01000929">
    <property type="protein sequence ID" value="JAB67537.1"/>
    <property type="molecule type" value="Transcribed_RNA"/>
</dbReference>
<dbReference type="PANTHER" id="PTHR24559:SF444">
    <property type="entry name" value="REVERSE TRANSCRIPTASE DOMAIN-CONTAINING PROTEIN"/>
    <property type="match status" value="1"/>
</dbReference>
<dbReference type="AlphaFoldDB" id="V5H011"/>
<sequence>MGLTDLAEHKIDVGDAEPIKSRPYRVSQKELEIIDSQIKEMLDSNIIRPCHSPWSSPVVLVKKKNGETRFCVDYRKLNNVTKKSVYPIPNIDDILTYQEWYNICHLLNM</sequence>
<feature type="non-terminal residue" evidence="1">
    <location>
        <position position="109"/>
    </location>
</feature>
<name>V5H011_ANOGL</name>
<dbReference type="GO" id="GO:0071897">
    <property type="term" value="P:DNA biosynthetic process"/>
    <property type="evidence" value="ECO:0007669"/>
    <property type="project" value="UniProtKB-ARBA"/>
</dbReference>